<keyword evidence="15" id="KW-1015">Disulfide bond</keyword>
<dbReference type="SUPFAM" id="SSF58069">
    <property type="entry name" value="Virus ectodomain"/>
    <property type="match status" value="1"/>
</dbReference>
<dbReference type="EMBL" id="MT062420">
    <property type="protein sequence ID" value="QPF77630.1"/>
    <property type="molecule type" value="Viral_cRNA"/>
</dbReference>
<evidence type="ECO:0000313" key="20">
    <source>
        <dbReference type="Proteomes" id="UP001235424"/>
    </source>
</evidence>
<dbReference type="GO" id="GO:0046718">
    <property type="term" value="P:symbiont entry into host cell"/>
    <property type="evidence" value="ECO:0007669"/>
    <property type="project" value="UniProtKB-KW"/>
</dbReference>
<keyword evidence="5" id="KW-1169">Fusion of virus membrane with host cell membrane</keyword>
<evidence type="ECO:0000313" key="19">
    <source>
        <dbReference type="EMBL" id="QPF77630.1"/>
    </source>
</evidence>
<feature type="transmembrane region" description="Helical" evidence="18">
    <location>
        <begin position="484"/>
        <end position="510"/>
    </location>
</feature>
<evidence type="ECO:0000256" key="1">
    <source>
        <dbReference type="ARBA" id="ARBA00008211"/>
    </source>
</evidence>
<evidence type="ECO:0000256" key="10">
    <source>
        <dbReference type="ARBA" id="ARBA00022870"/>
    </source>
</evidence>
<evidence type="ECO:0000256" key="4">
    <source>
        <dbReference type="ARBA" id="ARBA00022511"/>
    </source>
</evidence>
<dbReference type="Proteomes" id="UP001235424">
    <property type="component" value="Segment"/>
</dbReference>
<evidence type="ECO:0000256" key="18">
    <source>
        <dbReference type="RuleBase" id="RU003705"/>
    </source>
</evidence>
<comment type="subunit">
    <text evidence="18">Homotrimer of disulfide-linked F1-F2.</text>
</comment>
<dbReference type="Gene3D" id="6.10.10.110">
    <property type="match status" value="1"/>
</dbReference>
<keyword evidence="4" id="KW-1032">Host cell membrane</keyword>
<dbReference type="GO" id="GO:0019031">
    <property type="term" value="C:viral envelope"/>
    <property type="evidence" value="ECO:0007669"/>
    <property type="project" value="UniProtKB-KW"/>
</dbReference>
<keyword evidence="10" id="KW-1043">Host membrane</keyword>
<keyword evidence="8" id="KW-0732">Signal</keyword>
<evidence type="ECO:0000256" key="7">
    <source>
        <dbReference type="ARBA" id="ARBA00022692"/>
    </source>
</evidence>
<comment type="subcellular location">
    <subcellularLocation>
        <location evidence="18">Virion membrane</location>
        <topology evidence="18">Single-pass type I membrane protein</topology>
    </subcellularLocation>
    <subcellularLocation>
        <location evidence="18">Host cell membrane</location>
        <topology evidence="18">Single-pass membrane protein</topology>
    </subcellularLocation>
</comment>
<sequence length="527" mass="57671">MKPTLLFIISTLIHSSCQLDPNQLIKSGAIIKNKRQLNFYTQGAPSYIVVKLIPTINYTNQDCALSSLQRYNKTLDSILAPLADNLHYLKDNLVPGKRTRRFAGVAIGLAALGVAAAAQVTAAIALVKAQENAKQLGALADSIQNTNLAVNKLSDGLNSASIAIQAIQDQVNTVINPALTQLSCEVADAKLAGILNLYLIELLTVFKNQITNPALSTLSIQALSRIMQGTLIDIRANNTLKFGEQLNAMTAGLVTGQVVQIDMKYKQLIIAAFIPSIAPLTNAIVIDLIRITANLNNSEVMVQLPDRIMEQAGTVYQFPGTDCVVNPVNMYCPYSSAKVLSPEVHRCIHGELQYCLFSKVVGSFPTRFASSNGIIFANCKQMVCTCSNPQKVLYQGDQQSLLMIDAGECQLLNIGVLSFKITQYSNVTFDSTNAISAGQVLITNPLDLSIEIQNINNSIKESNKLIDYSNFILKTNPILGHSNVILIVIIVCFAIMVVYLIVVTYILKVVMDEVRRMKRREIYTIEK</sequence>
<dbReference type="Gene3D" id="2.60.40.1690">
    <property type="entry name" value="Head and neck region of the ectodomain of NDV fusion glycoprotein"/>
    <property type="match status" value="1"/>
</dbReference>
<proteinExistence type="inferred from homology"/>
<keyword evidence="12 18" id="KW-1133">Transmembrane helix</keyword>
<dbReference type="Gene3D" id="1.10.287.2480">
    <property type="match status" value="1"/>
</dbReference>
<evidence type="ECO:0000256" key="5">
    <source>
        <dbReference type="ARBA" id="ARBA00022521"/>
    </source>
</evidence>
<accession>A0A875J4S3</accession>
<evidence type="ECO:0000256" key="8">
    <source>
        <dbReference type="ARBA" id="ARBA00022729"/>
    </source>
</evidence>
<dbReference type="GO" id="GO:0055036">
    <property type="term" value="C:virion membrane"/>
    <property type="evidence" value="ECO:0007669"/>
    <property type="project" value="UniProtKB-SubCell"/>
</dbReference>
<comment type="similarity">
    <text evidence="1 18">Belongs to the paramyxoviruses fusion glycoprotein family.</text>
</comment>
<evidence type="ECO:0000256" key="16">
    <source>
        <dbReference type="ARBA" id="ARBA00023180"/>
    </source>
</evidence>
<evidence type="ECO:0000256" key="11">
    <source>
        <dbReference type="ARBA" id="ARBA00022879"/>
    </source>
</evidence>
<evidence type="ECO:0000256" key="3">
    <source>
        <dbReference type="ARBA" id="ARBA00022506"/>
    </source>
</evidence>
<reference evidence="19" key="1">
    <citation type="journal article" date="2020" name="Viruses">
        <title>Achimota Pararubulavirus 3: A New Bat-Derived Paramyxovirus of the Genus Pararubulavirus.</title>
        <authorList>
            <person name="Baker K.S."/>
            <person name="Tachedjian M."/>
            <person name="Barr J."/>
            <person name="Marsh G.A."/>
            <person name="Todd S."/>
            <person name="Crameri G."/>
            <person name="Crameri S."/>
            <person name="Smith I."/>
            <person name="Holmes C.E.G."/>
            <person name="Suu-Ire R."/>
            <person name="Fernandez-Loras A."/>
            <person name="Cunningham A.A."/>
            <person name="Wood J.L.N."/>
            <person name="Wang L.F."/>
        </authorList>
    </citation>
    <scope>NUCLEOTIDE SEQUENCE</scope>
    <source>
        <strain evidence="19">U72</strain>
    </source>
</reference>
<evidence type="ECO:0000256" key="2">
    <source>
        <dbReference type="ARBA" id="ARBA00016586"/>
    </source>
</evidence>
<dbReference type="GO" id="GO:0019064">
    <property type="term" value="P:fusion of virus membrane with host plasma membrane"/>
    <property type="evidence" value="ECO:0007669"/>
    <property type="project" value="UniProtKB-KW"/>
</dbReference>
<evidence type="ECO:0000256" key="17">
    <source>
        <dbReference type="ARBA" id="ARBA00023296"/>
    </source>
</evidence>
<evidence type="ECO:0000256" key="15">
    <source>
        <dbReference type="ARBA" id="ARBA00023157"/>
    </source>
</evidence>
<keyword evidence="17" id="KW-1160">Virus entry into host cell</keyword>
<organism evidence="19 20">
    <name type="scientific">Achimota pararubulavirus 3</name>
    <dbReference type="NCBI Taxonomy" id="2791004"/>
    <lineage>
        <taxon>Viruses</taxon>
        <taxon>Riboviria</taxon>
        <taxon>Orthornavirae</taxon>
        <taxon>Negarnaviricota</taxon>
        <taxon>Haploviricotina</taxon>
        <taxon>Monjiviricetes</taxon>
        <taxon>Mononegavirales</taxon>
        <taxon>Paramyxoviridae</taxon>
        <taxon>Rubulavirinae</taxon>
        <taxon>Pararubulavirus</taxon>
        <taxon>Pararubulavirus eidoli</taxon>
    </lineage>
</organism>
<evidence type="ECO:0000256" key="14">
    <source>
        <dbReference type="ARBA" id="ARBA00023136"/>
    </source>
</evidence>
<keyword evidence="14 18" id="KW-0472">Membrane</keyword>
<evidence type="ECO:0000256" key="6">
    <source>
        <dbReference type="ARBA" id="ARBA00022595"/>
    </source>
</evidence>
<gene>
    <name evidence="19" type="primary">F</name>
</gene>
<keyword evidence="20" id="KW-1185">Reference proteome</keyword>
<keyword evidence="3" id="KW-1168">Fusion of virus membrane with host membrane</keyword>
<keyword evidence="16" id="KW-0325">Glycoprotein</keyword>
<protein>
    <recommendedName>
        <fullName evidence="2 18">Fusion glycoprotein F0</fullName>
    </recommendedName>
</protein>
<keyword evidence="6" id="KW-1162">Viral penetration into host cytoplasm</keyword>
<keyword evidence="7 18" id="KW-0812">Transmembrane</keyword>
<dbReference type="Gene3D" id="2.40.490.10">
    <property type="entry name" value="Newcastle disease virus like domain"/>
    <property type="match status" value="1"/>
</dbReference>
<dbReference type="InterPro" id="IPR000776">
    <property type="entry name" value="Fusion_F0_Paramyxovir"/>
</dbReference>
<name>A0A875J4S3_9MONO</name>
<dbReference type="Pfam" id="PF00523">
    <property type="entry name" value="Fusion_gly"/>
    <property type="match status" value="1"/>
</dbReference>
<keyword evidence="9" id="KW-0946">Virion</keyword>
<dbReference type="GO" id="GO:0020002">
    <property type="term" value="C:host cell plasma membrane"/>
    <property type="evidence" value="ECO:0007669"/>
    <property type="project" value="UniProtKB-SubCell"/>
</dbReference>
<keyword evidence="11 18" id="KW-0261">Viral envelope protein</keyword>
<evidence type="ECO:0000256" key="13">
    <source>
        <dbReference type="ARBA" id="ARBA00023054"/>
    </source>
</evidence>
<keyword evidence="13" id="KW-0175">Coiled coil</keyword>
<evidence type="ECO:0000256" key="9">
    <source>
        <dbReference type="ARBA" id="ARBA00022844"/>
    </source>
</evidence>
<evidence type="ECO:0000256" key="12">
    <source>
        <dbReference type="ARBA" id="ARBA00022989"/>
    </source>
</evidence>
<dbReference type="SUPFAM" id="SSF69922">
    <property type="entry name" value="Head and neck region of the ectodomain of NDV fusion glycoprotein"/>
    <property type="match status" value="1"/>
</dbReference>